<dbReference type="RefSeq" id="WP_109387852.1">
    <property type="nucleotide sequence ID" value="NZ_QETF01000005.1"/>
</dbReference>
<protein>
    <submittedName>
        <fullName evidence="1">Excisionase</fullName>
    </submittedName>
</protein>
<dbReference type="Proteomes" id="UP000245293">
    <property type="component" value="Unassembled WGS sequence"/>
</dbReference>
<evidence type="ECO:0000313" key="1">
    <source>
        <dbReference type="EMBL" id="PWG17530.1"/>
    </source>
</evidence>
<dbReference type="EMBL" id="QETF01000005">
    <property type="protein sequence ID" value="PWG17530.1"/>
    <property type="molecule type" value="Genomic_DNA"/>
</dbReference>
<evidence type="ECO:0000313" key="2">
    <source>
        <dbReference type="Proteomes" id="UP000245293"/>
    </source>
</evidence>
<comment type="caution">
    <text evidence="1">The sequence shown here is derived from an EMBL/GenBank/DDBJ whole genome shotgun (WGS) entry which is preliminary data.</text>
</comment>
<gene>
    <name evidence="1" type="ORF">DFK10_06615</name>
</gene>
<proteinExistence type="predicted"/>
<accession>A0A2V1P6V9</accession>
<name>A0A2V1P6V9_9RHOB</name>
<sequence>MTTPARTKRLGYRVWEFCDATGLGRTKVYELIAQKRLDVVRVGRCTIITADSAEALFRDLTGEAG</sequence>
<keyword evidence="2" id="KW-1185">Reference proteome</keyword>
<organism evidence="1 2">
    <name type="scientific">Salibaculum griseiflavum</name>
    <dbReference type="NCBI Taxonomy" id="1914409"/>
    <lineage>
        <taxon>Bacteria</taxon>
        <taxon>Pseudomonadati</taxon>
        <taxon>Pseudomonadota</taxon>
        <taxon>Alphaproteobacteria</taxon>
        <taxon>Rhodobacterales</taxon>
        <taxon>Roseobacteraceae</taxon>
        <taxon>Salibaculum</taxon>
    </lineage>
</organism>
<reference evidence="2" key="1">
    <citation type="submission" date="2018-05" db="EMBL/GenBank/DDBJ databases">
        <authorList>
            <person name="Du Z."/>
            <person name="Wang X."/>
        </authorList>
    </citation>
    <scope>NUCLEOTIDE SEQUENCE [LARGE SCALE GENOMIC DNA]</scope>
    <source>
        <strain evidence="2">WDS4C29</strain>
    </source>
</reference>
<dbReference type="AlphaFoldDB" id="A0A2V1P6V9"/>
<dbReference type="OrthoDB" id="7867776at2"/>